<proteinExistence type="inferred from homology"/>
<dbReference type="PANTHER" id="PTHR30427:SF1">
    <property type="entry name" value="TRANSCRIPTIONAL ACTIVATOR PROTEIN LYSR"/>
    <property type="match status" value="1"/>
</dbReference>
<dbReference type="Pfam" id="PF00126">
    <property type="entry name" value="HTH_1"/>
    <property type="match status" value="1"/>
</dbReference>
<keyword evidence="2" id="KW-0805">Transcription regulation</keyword>
<feature type="domain" description="HTH lysR-type" evidence="5">
    <location>
        <begin position="2"/>
        <end position="59"/>
    </location>
</feature>
<reference evidence="6 7" key="1">
    <citation type="submission" date="2022-03" db="EMBL/GenBank/DDBJ databases">
        <authorList>
            <person name="He Y."/>
        </authorList>
    </citation>
    <scope>NUCLEOTIDE SEQUENCE [LARGE SCALE GENOMIC DNA]</scope>
    <source>
        <strain evidence="6 7">TK19116</strain>
    </source>
</reference>
<dbReference type="InterPro" id="IPR036388">
    <property type="entry name" value="WH-like_DNA-bd_sf"/>
</dbReference>
<dbReference type="InterPro" id="IPR005119">
    <property type="entry name" value="LysR_subst-bd"/>
</dbReference>
<evidence type="ECO:0000256" key="4">
    <source>
        <dbReference type="ARBA" id="ARBA00023163"/>
    </source>
</evidence>
<keyword evidence="3" id="KW-0238">DNA-binding</keyword>
<evidence type="ECO:0000313" key="7">
    <source>
        <dbReference type="Proteomes" id="UP001203945"/>
    </source>
</evidence>
<dbReference type="PRINTS" id="PR00039">
    <property type="entry name" value="HTHLYSR"/>
</dbReference>
<dbReference type="RefSeq" id="WP_255328904.1">
    <property type="nucleotide sequence ID" value="NZ_JAKZEU010000002.1"/>
</dbReference>
<dbReference type="Proteomes" id="UP001203945">
    <property type="component" value="Unassembled WGS sequence"/>
</dbReference>
<keyword evidence="7" id="KW-1185">Reference proteome</keyword>
<dbReference type="EMBL" id="JAKZEU010000002">
    <property type="protein sequence ID" value="MCQ0969895.1"/>
    <property type="molecule type" value="Genomic_DNA"/>
</dbReference>
<evidence type="ECO:0000256" key="3">
    <source>
        <dbReference type="ARBA" id="ARBA00023125"/>
    </source>
</evidence>
<dbReference type="PANTHER" id="PTHR30427">
    <property type="entry name" value="TRANSCRIPTIONAL ACTIVATOR PROTEIN LYSR"/>
    <property type="match status" value="1"/>
</dbReference>
<accession>A0ABT1MNN2</accession>
<organism evidence="6 7">
    <name type="scientific">Paracoccus albicereus</name>
    <dbReference type="NCBI Taxonomy" id="2922394"/>
    <lineage>
        <taxon>Bacteria</taxon>
        <taxon>Pseudomonadati</taxon>
        <taxon>Pseudomonadota</taxon>
        <taxon>Alphaproteobacteria</taxon>
        <taxon>Rhodobacterales</taxon>
        <taxon>Paracoccaceae</taxon>
        <taxon>Paracoccus</taxon>
    </lineage>
</organism>
<evidence type="ECO:0000256" key="2">
    <source>
        <dbReference type="ARBA" id="ARBA00023015"/>
    </source>
</evidence>
<evidence type="ECO:0000313" key="6">
    <source>
        <dbReference type="EMBL" id="MCQ0969895.1"/>
    </source>
</evidence>
<dbReference type="InterPro" id="IPR000847">
    <property type="entry name" value="LysR_HTH_N"/>
</dbReference>
<dbReference type="SUPFAM" id="SSF46785">
    <property type="entry name" value="Winged helix' DNA-binding domain"/>
    <property type="match status" value="1"/>
</dbReference>
<gene>
    <name evidence="6" type="ORF">MLD63_05570</name>
</gene>
<dbReference type="Gene3D" id="3.40.190.290">
    <property type="match status" value="1"/>
</dbReference>
<comment type="similarity">
    <text evidence="1">Belongs to the LysR transcriptional regulatory family.</text>
</comment>
<dbReference type="PROSITE" id="PS50931">
    <property type="entry name" value="HTH_LYSR"/>
    <property type="match status" value="1"/>
</dbReference>
<dbReference type="Gene3D" id="1.10.10.10">
    <property type="entry name" value="Winged helix-like DNA-binding domain superfamily/Winged helix DNA-binding domain"/>
    <property type="match status" value="1"/>
</dbReference>
<dbReference type="Pfam" id="PF03466">
    <property type="entry name" value="LysR_substrate"/>
    <property type="match status" value="1"/>
</dbReference>
<dbReference type="SUPFAM" id="SSF53850">
    <property type="entry name" value="Periplasmic binding protein-like II"/>
    <property type="match status" value="1"/>
</dbReference>
<protein>
    <submittedName>
        <fullName evidence="6">LysR substrate-binding domain-containing protein</fullName>
    </submittedName>
</protein>
<name>A0ABT1MNN2_9RHOB</name>
<keyword evidence="4" id="KW-0804">Transcription</keyword>
<sequence length="302" mass="33178">MFTLRQLETFREVMRQRTTVGAAEALKISQPAVSNALKQMEERAGLVLFERLGNRLVPTPDAEEIFRDTEAIFKLYGAFNHRIEARKRSELGSLRIVATPPVANGLIPGMVSRFLAQRPSVHLNIDMRRMSGVLESVEARMADIGFGLNPMPRDGLEIRVIGQVPLLCCFRPGHRLEQHDRIGGRALRGEKMIVYEPGSPIDQLAANLITTEMRDRAAAEVRYSSLACLMAEAGMGIAIADSLTAVSGERYRLSHRPLDPPLTAPVCVVLRAGEPMKRVQAAFLSEIERAIAIPGLAGTAST</sequence>
<evidence type="ECO:0000256" key="1">
    <source>
        <dbReference type="ARBA" id="ARBA00009437"/>
    </source>
</evidence>
<comment type="caution">
    <text evidence="6">The sequence shown here is derived from an EMBL/GenBank/DDBJ whole genome shotgun (WGS) entry which is preliminary data.</text>
</comment>
<evidence type="ECO:0000259" key="5">
    <source>
        <dbReference type="PROSITE" id="PS50931"/>
    </source>
</evidence>
<dbReference type="InterPro" id="IPR036390">
    <property type="entry name" value="WH_DNA-bd_sf"/>
</dbReference>